<dbReference type="RefSeq" id="WP_381738420.1">
    <property type="nucleotide sequence ID" value="NZ_JBHSDP010000011.1"/>
</dbReference>
<dbReference type="EMBL" id="JBHSDP010000011">
    <property type="protein sequence ID" value="MFC4328277.1"/>
    <property type="molecule type" value="Genomic_DNA"/>
</dbReference>
<sequence length="158" mass="17563">MAANIAPSTYTALTVSGRSARVTHLWVGLGNLCQVEFTMAPNVRQLQKNTICKACAALQDLYDAAQQAAEADRDRIMNTERARRLTSGQSIVTGWELLYDKPTMRMQVGRRDKNYALICTDHRFAKPLERLQDERGLRKGGNRSWCPACCGEAADAEA</sequence>
<accession>A0ABV8TCI4</accession>
<name>A0ABV8TCI4_9ACTN</name>
<protein>
    <submittedName>
        <fullName evidence="1">Uncharacterized protein</fullName>
    </submittedName>
</protein>
<reference evidence="2" key="1">
    <citation type="journal article" date="2019" name="Int. J. Syst. Evol. Microbiol.">
        <title>The Global Catalogue of Microorganisms (GCM) 10K type strain sequencing project: providing services to taxonomists for standard genome sequencing and annotation.</title>
        <authorList>
            <consortium name="The Broad Institute Genomics Platform"/>
            <consortium name="The Broad Institute Genome Sequencing Center for Infectious Disease"/>
            <person name="Wu L."/>
            <person name="Ma J."/>
        </authorList>
    </citation>
    <scope>NUCLEOTIDE SEQUENCE [LARGE SCALE GENOMIC DNA]</scope>
    <source>
        <strain evidence="2">PCU 347</strain>
    </source>
</reference>
<evidence type="ECO:0000313" key="1">
    <source>
        <dbReference type="EMBL" id="MFC4328277.1"/>
    </source>
</evidence>
<dbReference type="Proteomes" id="UP001595824">
    <property type="component" value="Unassembled WGS sequence"/>
</dbReference>
<keyword evidence="2" id="KW-1185">Reference proteome</keyword>
<organism evidence="1 2">
    <name type="scientific">Streptomyces andamanensis</name>
    <dbReference type="NCBI Taxonomy" id="1565035"/>
    <lineage>
        <taxon>Bacteria</taxon>
        <taxon>Bacillati</taxon>
        <taxon>Actinomycetota</taxon>
        <taxon>Actinomycetes</taxon>
        <taxon>Kitasatosporales</taxon>
        <taxon>Streptomycetaceae</taxon>
        <taxon>Streptomyces</taxon>
    </lineage>
</organism>
<gene>
    <name evidence="1" type="ORF">ACFPC0_10615</name>
</gene>
<proteinExistence type="predicted"/>
<comment type="caution">
    <text evidence="1">The sequence shown here is derived from an EMBL/GenBank/DDBJ whole genome shotgun (WGS) entry which is preliminary data.</text>
</comment>
<evidence type="ECO:0000313" key="2">
    <source>
        <dbReference type="Proteomes" id="UP001595824"/>
    </source>
</evidence>